<dbReference type="NCBIfam" id="NF010335">
    <property type="entry name" value="PRK13764.1"/>
    <property type="match status" value="1"/>
</dbReference>
<protein>
    <submittedName>
        <fullName evidence="6">ATPase</fullName>
    </submittedName>
</protein>
<dbReference type="InterPro" id="IPR001482">
    <property type="entry name" value="T2SS/T4SS_dom"/>
</dbReference>
<evidence type="ECO:0000259" key="5">
    <source>
        <dbReference type="SMART" id="SM00670"/>
    </source>
</evidence>
<dbReference type="SUPFAM" id="SSF54814">
    <property type="entry name" value="Prokaryotic type KH domain (KH-domain type II)"/>
    <property type="match status" value="1"/>
</dbReference>
<proteinExistence type="inferred from homology"/>
<dbReference type="Pfam" id="PF01850">
    <property type="entry name" value="PIN"/>
    <property type="match status" value="1"/>
</dbReference>
<dbReference type="EMBL" id="AOHZ01000061">
    <property type="protein sequence ID" value="ELY53990.1"/>
    <property type="molecule type" value="Genomic_DNA"/>
</dbReference>
<dbReference type="SMART" id="SM00670">
    <property type="entry name" value="PINc"/>
    <property type="match status" value="1"/>
</dbReference>
<organism evidence="6 7">
    <name type="scientific">Natronolimnohabitans innermongolicus JCM 12255</name>
    <dbReference type="NCBI Taxonomy" id="1227499"/>
    <lineage>
        <taxon>Archaea</taxon>
        <taxon>Methanobacteriati</taxon>
        <taxon>Methanobacteriota</taxon>
        <taxon>Stenosarchaea group</taxon>
        <taxon>Halobacteria</taxon>
        <taxon>Halobacteriales</taxon>
        <taxon>Natrialbaceae</taxon>
        <taxon>Natronolimnohabitans</taxon>
    </lineage>
</organism>
<dbReference type="Gene3D" id="3.40.50.1010">
    <property type="entry name" value="5'-nuclease"/>
    <property type="match status" value="1"/>
</dbReference>
<evidence type="ECO:0000259" key="4">
    <source>
        <dbReference type="SMART" id="SM00382"/>
    </source>
</evidence>
<dbReference type="GO" id="GO:0003723">
    <property type="term" value="F:RNA binding"/>
    <property type="evidence" value="ECO:0007669"/>
    <property type="project" value="UniProtKB-UniRule"/>
</dbReference>
<dbReference type="eggNOG" id="arCOG04116">
    <property type="taxonomic scope" value="Archaea"/>
</dbReference>
<dbReference type="SMART" id="SM00382">
    <property type="entry name" value="AAA"/>
    <property type="match status" value="1"/>
</dbReference>
<dbReference type="InterPro" id="IPR002716">
    <property type="entry name" value="PIN_dom"/>
</dbReference>
<dbReference type="InterPro" id="IPR029060">
    <property type="entry name" value="PIN-like_dom_sf"/>
</dbReference>
<feature type="compositionally biased region" description="Gly residues" evidence="3">
    <location>
        <begin position="533"/>
        <end position="554"/>
    </location>
</feature>
<keyword evidence="7" id="KW-1185">Reference proteome</keyword>
<dbReference type="InterPro" id="IPR009019">
    <property type="entry name" value="KH_sf_prok-type"/>
</dbReference>
<dbReference type="PANTHER" id="PTHR11603">
    <property type="entry name" value="AAA FAMILY ATPASE"/>
    <property type="match status" value="1"/>
</dbReference>
<dbReference type="SUPFAM" id="SSF88723">
    <property type="entry name" value="PIN domain-like"/>
    <property type="match status" value="1"/>
</dbReference>
<dbReference type="CDD" id="cd09878">
    <property type="entry name" value="PIN_VapC_VirB11L-ATPase-like"/>
    <property type="match status" value="1"/>
</dbReference>
<feature type="domain" description="PIN" evidence="5">
    <location>
        <begin position="1"/>
        <end position="115"/>
    </location>
</feature>
<dbReference type="Proteomes" id="UP000011602">
    <property type="component" value="Unassembled WGS sequence"/>
</dbReference>
<dbReference type="STRING" id="1227499.C493_13108"/>
<dbReference type="InterPro" id="IPR052041">
    <property type="entry name" value="Nucleic_acid_metab_PIN/TRAM"/>
</dbReference>
<dbReference type="PANTHER" id="PTHR11603:SF147">
    <property type="entry name" value="MEMBRANE PROTEIN"/>
    <property type="match status" value="1"/>
</dbReference>
<dbReference type="OrthoDB" id="7146at2157"/>
<comment type="similarity">
    <text evidence="1">In the N-terminal section; belongs to the PINc/VapC protein family.</text>
</comment>
<dbReference type="Pfam" id="PF00437">
    <property type="entry name" value="T2SSE"/>
    <property type="match status" value="1"/>
</dbReference>
<evidence type="ECO:0000313" key="6">
    <source>
        <dbReference type="EMBL" id="ELY53990.1"/>
    </source>
</evidence>
<sequence>MNVVPDTSVVIDGRVSVAIEDGQFEGATISVPEAVVAELEAQANDGIESGWDGLEELQRLADLADEGTVELEYIGERPSAIERGHASEGEIDALIRDLAEDHEATFMTSDVVQAEVARAKGLEVEHVSPEVREVGTLTVENYFDDQTMSVHLKTDAVPKAKRGELGEMHYEPIADEPLEEATMDEYAREVIDGAKESSEGFIELSQPGMKIVQFRDYRIAIGRPPFSDGIEITAVRPIAQTDIEDYENADELKERLLERQRGVLISGAPGAGKSTFAQAVARFISNHDYAVKTMEKPRDLQVGPEITQYTELGGEMANTADALLMVRPDYTIYDEVRKTDDFEVFADMRLAGVGMIGVVHATRPIDALQRLVGRVELGMIPQVVDTVVYIEAGEVNTVYDVRTEVKVPAGLTEEDLARPVIQVTNFETGEPEYEIYTFNRQVVTVPLKDEEGGPGSESGVDRIAKQEIEREIRSIARGYVDVELRSQDKAVVYVEENDISSVIGKGGGRITDVENRLGIDIDVRTHDENPNYGAGGGGGGATANGAGGGGGGQQTAGEMVTPEITSRHIVIPVDGNHGETVEVQAGGDYLFTATVSRGGEIQVSRGSAIADELEQAIDRKEPVSVVPS</sequence>
<name>L9WX14_9EURY</name>
<feature type="domain" description="AAA+ ATPase" evidence="4">
    <location>
        <begin position="259"/>
        <end position="384"/>
    </location>
</feature>
<reference evidence="6 7" key="1">
    <citation type="journal article" date="2014" name="PLoS Genet.">
        <title>Phylogenetically driven sequencing of extremely halophilic archaea reveals strategies for static and dynamic osmo-response.</title>
        <authorList>
            <person name="Becker E.A."/>
            <person name="Seitzer P.M."/>
            <person name="Tritt A."/>
            <person name="Larsen D."/>
            <person name="Krusor M."/>
            <person name="Yao A.I."/>
            <person name="Wu D."/>
            <person name="Madern D."/>
            <person name="Eisen J.A."/>
            <person name="Darling A.E."/>
            <person name="Facciotti M.T."/>
        </authorList>
    </citation>
    <scope>NUCLEOTIDE SEQUENCE [LARGE SCALE GENOMIC DNA]</scope>
    <source>
        <strain evidence="6 7">JCM 12255</strain>
    </source>
</reference>
<dbReference type="PATRIC" id="fig|1227499.3.peg.2690"/>
<keyword evidence="2" id="KW-0694">RNA-binding</keyword>
<dbReference type="InterPro" id="IPR003593">
    <property type="entry name" value="AAA+_ATPase"/>
</dbReference>
<comment type="caution">
    <text evidence="6">The sequence shown here is derived from an EMBL/GenBank/DDBJ whole genome shotgun (WGS) entry which is preliminary data.</text>
</comment>
<dbReference type="RefSeq" id="WP_007259895.1">
    <property type="nucleotide sequence ID" value="NZ_AOHZ01000061.1"/>
</dbReference>
<dbReference type="Gene3D" id="3.40.50.300">
    <property type="entry name" value="P-loop containing nucleotide triphosphate hydrolases"/>
    <property type="match status" value="1"/>
</dbReference>
<evidence type="ECO:0000256" key="2">
    <source>
        <dbReference type="PROSITE-ProRule" id="PRU00117"/>
    </source>
</evidence>
<feature type="region of interest" description="Disordered" evidence="3">
    <location>
        <begin position="528"/>
        <end position="557"/>
    </location>
</feature>
<dbReference type="InterPro" id="IPR027417">
    <property type="entry name" value="P-loop_NTPase"/>
</dbReference>
<dbReference type="AlphaFoldDB" id="L9WX14"/>
<dbReference type="SUPFAM" id="SSF52540">
    <property type="entry name" value="P-loop containing nucleoside triphosphate hydrolases"/>
    <property type="match status" value="1"/>
</dbReference>
<dbReference type="PROSITE" id="PS50084">
    <property type="entry name" value="KH_TYPE_1"/>
    <property type="match status" value="1"/>
</dbReference>
<gene>
    <name evidence="6" type="ORF">C493_13108</name>
</gene>
<accession>L9WX14</accession>
<evidence type="ECO:0000256" key="3">
    <source>
        <dbReference type="SAM" id="MobiDB-lite"/>
    </source>
</evidence>
<evidence type="ECO:0000313" key="7">
    <source>
        <dbReference type="Proteomes" id="UP000011602"/>
    </source>
</evidence>
<evidence type="ECO:0000256" key="1">
    <source>
        <dbReference type="ARBA" id="ARBA00046345"/>
    </source>
</evidence>